<name>A0A8S1BM56_ARCPL</name>
<evidence type="ECO:0000313" key="1">
    <source>
        <dbReference type="EMBL" id="CAB3221856.1"/>
    </source>
</evidence>
<organism evidence="2 3">
    <name type="scientific">Arctia plantaginis</name>
    <name type="common">Wood tiger moth</name>
    <name type="synonym">Phalaena plantaginis</name>
    <dbReference type="NCBI Taxonomy" id="874455"/>
    <lineage>
        <taxon>Eukaryota</taxon>
        <taxon>Metazoa</taxon>
        <taxon>Ecdysozoa</taxon>
        <taxon>Arthropoda</taxon>
        <taxon>Hexapoda</taxon>
        <taxon>Insecta</taxon>
        <taxon>Pterygota</taxon>
        <taxon>Neoptera</taxon>
        <taxon>Endopterygota</taxon>
        <taxon>Lepidoptera</taxon>
        <taxon>Glossata</taxon>
        <taxon>Ditrysia</taxon>
        <taxon>Noctuoidea</taxon>
        <taxon>Erebidae</taxon>
        <taxon>Arctiinae</taxon>
        <taxon>Arctia</taxon>
    </lineage>
</organism>
<comment type="caution">
    <text evidence="2">The sequence shown here is derived from an EMBL/GenBank/DDBJ whole genome shotgun (WGS) entry which is preliminary data.</text>
</comment>
<proteinExistence type="predicted"/>
<dbReference type="Proteomes" id="UP000494256">
    <property type="component" value="Unassembled WGS sequence"/>
</dbReference>
<dbReference type="AlphaFoldDB" id="A0A8S1BM56"/>
<dbReference type="EMBL" id="CADEBD010000051">
    <property type="protein sequence ID" value="CAB3221856.1"/>
    <property type="molecule type" value="Genomic_DNA"/>
</dbReference>
<reference evidence="3 4" key="1">
    <citation type="submission" date="2020-04" db="EMBL/GenBank/DDBJ databases">
        <authorList>
            <person name="Wallbank WR R."/>
            <person name="Pardo Diaz C."/>
            <person name="Kozak K."/>
            <person name="Martin S."/>
            <person name="Jiggins C."/>
            <person name="Moest M."/>
            <person name="Warren A I."/>
            <person name="Byers J.R.P. K."/>
            <person name="Montejo-Kovacevich G."/>
            <person name="Yen C E."/>
        </authorList>
    </citation>
    <scope>NUCLEOTIDE SEQUENCE [LARGE SCALE GENOMIC DNA]</scope>
</reference>
<evidence type="ECO:0000313" key="4">
    <source>
        <dbReference type="Proteomes" id="UP000494256"/>
    </source>
</evidence>
<accession>A0A8S1BM56</accession>
<dbReference type="OrthoDB" id="7190055at2759"/>
<sequence length="132" mass="15322">MSSKTDKEKSISIVFQRKPLLNSIKVQSERKYKHQGKHRLLTNASRGSNETMRTTFAAWRPDISRSNDLTNLKFSHLVKAVQIASEEEKTNTDKFITDVETMVTRFSNEFKKFQSVIENIIEKYPQLQLNGN</sequence>
<protein>
    <submittedName>
        <fullName evidence="2">Uncharacterized protein</fullName>
    </submittedName>
</protein>
<gene>
    <name evidence="1" type="ORF">APLA_LOCUS1021</name>
    <name evidence="2" type="ORF">APLA_LOCUS17828</name>
</gene>
<dbReference type="Proteomes" id="UP000494106">
    <property type="component" value="Unassembled WGS sequence"/>
</dbReference>
<keyword evidence="3" id="KW-1185">Reference proteome</keyword>
<dbReference type="EMBL" id="CADEBC010000858">
    <property type="protein sequence ID" value="CAB3261375.1"/>
    <property type="molecule type" value="Genomic_DNA"/>
</dbReference>
<evidence type="ECO:0000313" key="2">
    <source>
        <dbReference type="EMBL" id="CAB3261375.1"/>
    </source>
</evidence>
<evidence type="ECO:0000313" key="3">
    <source>
        <dbReference type="Proteomes" id="UP000494106"/>
    </source>
</evidence>